<proteinExistence type="inferred from homology"/>
<evidence type="ECO:0000256" key="6">
    <source>
        <dbReference type="RuleBase" id="RU361135"/>
    </source>
</evidence>
<keyword evidence="1 5" id="KW-0673">Quorum sensing</keyword>
<evidence type="ECO:0000256" key="1">
    <source>
        <dbReference type="ARBA" id="ARBA00022654"/>
    </source>
</evidence>
<dbReference type="Proteomes" id="UP000641137">
    <property type="component" value="Unassembled WGS sequence"/>
</dbReference>
<evidence type="ECO:0000256" key="2">
    <source>
        <dbReference type="ARBA" id="ARBA00022679"/>
    </source>
</evidence>
<reference evidence="7" key="2">
    <citation type="submission" date="2020-09" db="EMBL/GenBank/DDBJ databases">
        <authorList>
            <person name="Sun Q."/>
            <person name="Kim S."/>
        </authorList>
    </citation>
    <scope>NUCLEOTIDE SEQUENCE</scope>
    <source>
        <strain evidence="7">KCTC 42097</strain>
    </source>
</reference>
<comment type="catalytic activity">
    <reaction evidence="6">
        <text>a fatty acyl-[ACP] + S-adenosyl-L-methionine = an N-acyl-L-homoserine lactone + S-methyl-5'-thioadenosine + holo-[ACP] + H(+)</text>
        <dbReference type="Rhea" id="RHEA:10096"/>
        <dbReference type="Rhea" id="RHEA-COMP:9685"/>
        <dbReference type="Rhea" id="RHEA-COMP:14125"/>
        <dbReference type="ChEBI" id="CHEBI:15378"/>
        <dbReference type="ChEBI" id="CHEBI:17509"/>
        <dbReference type="ChEBI" id="CHEBI:55474"/>
        <dbReference type="ChEBI" id="CHEBI:59789"/>
        <dbReference type="ChEBI" id="CHEBI:64479"/>
        <dbReference type="ChEBI" id="CHEBI:138651"/>
        <dbReference type="EC" id="2.3.1.184"/>
    </reaction>
</comment>
<keyword evidence="2 6" id="KW-0808">Transferase</keyword>
<name>A0A8J3GGN6_9HYPH</name>
<dbReference type="InterPro" id="IPR001690">
    <property type="entry name" value="Autoind_synthase"/>
</dbReference>
<dbReference type="PANTHER" id="PTHR39322">
    <property type="entry name" value="ACYL-HOMOSERINE-LACTONE SYNTHASE"/>
    <property type="match status" value="1"/>
</dbReference>
<dbReference type="AlphaFoldDB" id="A0A8J3GGN6"/>
<dbReference type="PROSITE" id="PS51187">
    <property type="entry name" value="AUTOINDUCER_SYNTH_2"/>
    <property type="match status" value="1"/>
</dbReference>
<keyword evidence="3 6" id="KW-0949">S-adenosyl-L-methionine</keyword>
<accession>A0A8J3GGN6</accession>
<evidence type="ECO:0000313" key="8">
    <source>
        <dbReference type="Proteomes" id="UP000641137"/>
    </source>
</evidence>
<dbReference type="Gene3D" id="3.40.630.30">
    <property type="match status" value="1"/>
</dbReference>
<keyword evidence="8" id="KW-1185">Reference proteome</keyword>
<dbReference type="PANTHER" id="PTHR39322:SF1">
    <property type="entry name" value="ISOVALERYL-HOMOSERINE LACTONE SYNTHASE"/>
    <property type="match status" value="1"/>
</dbReference>
<comment type="caution">
    <text evidence="7">The sequence shown here is derived from an EMBL/GenBank/DDBJ whole genome shotgun (WGS) entry which is preliminary data.</text>
</comment>
<protein>
    <recommendedName>
        <fullName evidence="6">Acyl-homoserine-lactone synthase</fullName>
        <ecNumber evidence="6">2.3.1.184</ecNumber>
    </recommendedName>
    <alternativeName>
        <fullName evidence="6">Autoinducer synthesis protein</fullName>
    </alternativeName>
</protein>
<organism evidence="7 8">
    <name type="scientific">Limoniibacter endophyticus</name>
    <dbReference type="NCBI Taxonomy" id="1565040"/>
    <lineage>
        <taxon>Bacteria</taxon>
        <taxon>Pseudomonadati</taxon>
        <taxon>Pseudomonadota</taxon>
        <taxon>Alphaproteobacteria</taxon>
        <taxon>Hyphomicrobiales</taxon>
        <taxon>Bartonellaceae</taxon>
        <taxon>Limoniibacter</taxon>
    </lineage>
</organism>
<evidence type="ECO:0000256" key="5">
    <source>
        <dbReference type="PROSITE-ProRule" id="PRU00533"/>
    </source>
</evidence>
<dbReference type="InterPro" id="IPR016181">
    <property type="entry name" value="Acyl_CoA_acyltransferase"/>
</dbReference>
<dbReference type="PRINTS" id="PR01549">
    <property type="entry name" value="AUTOINDCRSYN"/>
</dbReference>
<evidence type="ECO:0000313" key="7">
    <source>
        <dbReference type="EMBL" id="GHC69736.1"/>
    </source>
</evidence>
<evidence type="ECO:0000256" key="3">
    <source>
        <dbReference type="ARBA" id="ARBA00022691"/>
    </source>
</evidence>
<dbReference type="EC" id="2.3.1.184" evidence="6"/>
<sequence length="235" mass="26864">METHVINSANQSEYIEILEKLFSIRHDIYVGEKNWREERADGLEIDQYDTDHATYLVSMNGDEIIAGSRLIPFTQPTMLGEHFSEFCGRIPVPTEACIAEWTRGFVAPKYREKGVGAIKSRFCADVMEYCIRENITFIGGIQEIYWRRMWNELRWQVIVHGKIDRVSGRRCFAAFNRVSRNARDKALRYARKAAKHPESLLALEEAKSTGLVHIGPYRPFIPATPAMPAVAVQAA</sequence>
<keyword evidence="4 5" id="KW-0071">Autoinducer synthesis</keyword>
<dbReference type="RefSeq" id="WP_189489444.1">
    <property type="nucleotide sequence ID" value="NZ_BMZO01000004.1"/>
</dbReference>
<evidence type="ECO:0000256" key="4">
    <source>
        <dbReference type="ARBA" id="ARBA00022929"/>
    </source>
</evidence>
<gene>
    <name evidence="7" type="ORF">GCM10010136_15870</name>
</gene>
<dbReference type="GO" id="GO:0007165">
    <property type="term" value="P:signal transduction"/>
    <property type="evidence" value="ECO:0007669"/>
    <property type="project" value="TreeGrafter"/>
</dbReference>
<dbReference type="GO" id="GO:0061579">
    <property type="term" value="F:N-acyl homoserine lactone synthase activity"/>
    <property type="evidence" value="ECO:0007669"/>
    <property type="project" value="UniProtKB-UniRule"/>
</dbReference>
<dbReference type="GO" id="GO:0009372">
    <property type="term" value="P:quorum sensing"/>
    <property type="evidence" value="ECO:0007669"/>
    <property type="project" value="UniProtKB-UniRule"/>
</dbReference>
<reference evidence="7" key="1">
    <citation type="journal article" date="2014" name="Int. J. Syst. Evol. Microbiol.">
        <title>Complete genome sequence of Corynebacterium casei LMG S-19264T (=DSM 44701T), isolated from a smear-ripened cheese.</title>
        <authorList>
            <consortium name="US DOE Joint Genome Institute (JGI-PGF)"/>
            <person name="Walter F."/>
            <person name="Albersmeier A."/>
            <person name="Kalinowski J."/>
            <person name="Ruckert C."/>
        </authorList>
    </citation>
    <scope>NUCLEOTIDE SEQUENCE</scope>
    <source>
        <strain evidence="7">KCTC 42097</strain>
    </source>
</reference>
<dbReference type="SUPFAM" id="SSF55729">
    <property type="entry name" value="Acyl-CoA N-acyltransferases (Nat)"/>
    <property type="match status" value="1"/>
</dbReference>
<dbReference type="Pfam" id="PF00765">
    <property type="entry name" value="Autoind_synth"/>
    <property type="match status" value="1"/>
</dbReference>
<dbReference type="EMBL" id="BMZO01000004">
    <property type="protein sequence ID" value="GHC69736.1"/>
    <property type="molecule type" value="Genomic_DNA"/>
</dbReference>
<comment type="similarity">
    <text evidence="5 6">Belongs to the autoinducer synthase family.</text>
</comment>